<sequence>MGDVSCKFVRPFDRYNEYFFTKSRIVFLTDVKDLK</sequence>
<evidence type="ECO:0000313" key="2">
    <source>
        <dbReference type="Proteomes" id="UP000184036"/>
    </source>
</evidence>
<evidence type="ECO:0000313" key="1">
    <source>
        <dbReference type="EMBL" id="SHG35205.1"/>
    </source>
</evidence>
<dbReference type="AlphaFoldDB" id="A0A1M5J4C4"/>
<dbReference type="STRING" id="271157.SAMN05444396_10986"/>
<organism evidence="1 2">
    <name type="scientific">Flavobacterium segetis</name>
    <dbReference type="NCBI Taxonomy" id="271157"/>
    <lineage>
        <taxon>Bacteria</taxon>
        <taxon>Pseudomonadati</taxon>
        <taxon>Bacteroidota</taxon>
        <taxon>Flavobacteriia</taxon>
        <taxon>Flavobacteriales</taxon>
        <taxon>Flavobacteriaceae</taxon>
        <taxon>Flavobacterium</taxon>
    </lineage>
</organism>
<accession>A0A1M5J4C4</accession>
<keyword evidence="2" id="KW-1185">Reference proteome</keyword>
<protein>
    <submittedName>
        <fullName evidence="1">Uncharacterized protein</fullName>
    </submittedName>
</protein>
<dbReference type="Proteomes" id="UP000184036">
    <property type="component" value="Unassembled WGS sequence"/>
</dbReference>
<name>A0A1M5J4C4_9FLAO</name>
<gene>
    <name evidence="1" type="ORF">SAMN05444396_10986</name>
</gene>
<reference evidence="2" key="1">
    <citation type="submission" date="2016-11" db="EMBL/GenBank/DDBJ databases">
        <authorList>
            <person name="Varghese N."/>
            <person name="Submissions S."/>
        </authorList>
    </citation>
    <scope>NUCLEOTIDE SEQUENCE [LARGE SCALE GENOMIC DNA]</scope>
    <source>
        <strain evidence="2">DSM 19741</strain>
    </source>
</reference>
<dbReference type="EMBL" id="FQWE01000009">
    <property type="protein sequence ID" value="SHG35205.1"/>
    <property type="molecule type" value="Genomic_DNA"/>
</dbReference>
<proteinExistence type="predicted"/>